<evidence type="ECO:0000256" key="3">
    <source>
        <dbReference type="ARBA" id="ARBA00023125"/>
    </source>
</evidence>
<dbReference type="InterPro" id="IPR036986">
    <property type="entry name" value="S4_RNA-bd_sf"/>
</dbReference>
<evidence type="ECO:0000256" key="4">
    <source>
        <dbReference type="PROSITE-ProRule" id="PRU00182"/>
    </source>
</evidence>
<dbReference type="PROSITE" id="PS50889">
    <property type="entry name" value="S4"/>
    <property type="match status" value="1"/>
</dbReference>
<dbReference type="eggNOG" id="COG1188">
    <property type="taxonomic scope" value="Bacteria"/>
</dbReference>
<dbReference type="GO" id="GO:0003727">
    <property type="term" value="F:single-stranded RNA binding"/>
    <property type="evidence" value="ECO:0007669"/>
    <property type="project" value="InterPro"/>
</dbReference>
<evidence type="ECO:0000256" key="2">
    <source>
        <dbReference type="ARBA" id="ARBA00022884"/>
    </source>
</evidence>
<protein>
    <submittedName>
        <fullName evidence="7">Heat shock protein Hsp15</fullName>
    </submittedName>
</protein>
<dbReference type="Pfam" id="PF01479">
    <property type="entry name" value="S4"/>
    <property type="match status" value="1"/>
</dbReference>
<dbReference type="RefSeq" id="WP_029626464.1">
    <property type="nucleotide sequence ID" value="NZ_AFSL01000009.1"/>
</dbReference>
<dbReference type="OrthoDB" id="9797176at2"/>
<dbReference type="Gene3D" id="3.10.290.10">
    <property type="entry name" value="RNA-binding S4 domain"/>
    <property type="match status" value="1"/>
</dbReference>
<keyword evidence="8" id="KW-1185">Reference proteome</keyword>
<dbReference type="CDD" id="cd00165">
    <property type="entry name" value="S4"/>
    <property type="match status" value="1"/>
</dbReference>
<keyword evidence="2 4" id="KW-0694">RNA-binding</keyword>
<dbReference type="STRING" id="385682.SAMN05444380_111124"/>
<dbReference type="AlphaFoldDB" id="A0A1I2ARM1"/>
<evidence type="ECO:0000259" key="6">
    <source>
        <dbReference type="SMART" id="SM00363"/>
    </source>
</evidence>
<dbReference type="EMBL" id="FONA01000011">
    <property type="protein sequence ID" value="SFE45540.1"/>
    <property type="molecule type" value="Genomic_DNA"/>
</dbReference>
<keyword evidence="3" id="KW-0238">DNA-binding</keyword>
<evidence type="ECO:0000313" key="8">
    <source>
        <dbReference type="Proteomes" id="UP000181976"/>
    </source>
</evidence>
<comment type="similarity">
    <text evidence="1">Belongs to the HSP15 family.</text>
</comment>
<proteinExistence type="inferred from homology"/>
<organism evidence="7 8">
    <name type="scientific">Thermophagus xiamenensis</name>
    <dbReference type="NCBI Taxonomy" id="385682"/>
    <lineage>
        <taxon>Bacteria</taxon>
        <taxon>Pseudomonadati</taxon>
        <taxon>Bacteroidota</taxon>
        <taxon>Bacteroidia</taxon>
        <taxon>Marinilabiliales</taxon>
        <taxon>Marinilabiliaceae</taxon>
        <taxon>Thermophagus</taxon>
    </lineage>
</organism>
<dbReference type="PIRSF" id="PIRSF016821">
    <property type="entry name" value="HSP15"/>
    <property type="match status" value="1"/>
</dbReference>
<dbReference type="SMART" id="SM00363">
    <property type="entry name" value="S4"/>
    <property type="match status" value="1"/>
</dbReference>
<feature type="domain" description="RNA-binding S4" evidence="6">
    <location>
        <begin position="7"/>
        <end position="71"/>
    </location>
</feature>
<dbReference type="InterPro" id="IPR002942">
    <property type="entry name" value="S4_RNA-bd"/>
</dbReference>
<feature type="region of interest" description="Disordered" evidence="5">
    <location>
        <begin position="104"/>
        <end position="128"/>
    </location>
</feature>
<dbReference type="Proteomes" id="UP000181976">
    <property type="component" value="Unassembled WGS sequence"/>
</dbReference>
<dbReference type="GO" id="GO:0043023">
    <property type="term" value="F:ribosomal large subunit binding"/>
    <property type="evidence" value="ECO:0007669"/>
    <property type="project" value="InterPro"/>
</dbReference>
<keyword evidence="7" id="KW-0346">Stress response</keyword>
<dbReference type="GO" id="GO:0003677">
    <property type="term" value="F:DNA binding"/>
    <property type="evidence" value="ECO:0007669"/>
    <property type="project" value="UniProtKB-KW"/>
</dbReference>
<dbReference type="SUPFAM" id="SSF55174">
    <property type="entry name" value="Alpha-L RNA-binding motif"/>
    <property type="match status" value="1"/>
</dbReference>
<dbReference type="GO" id="GO:0034605">
    <property type="term" value="P:cellular response to heat"/>
    <property type="evidence" value="ECO:0007669"/>
    <property type="project" value="InterPro"/>
</dbReference>
<dbReference type="FunCoup" id="A0A1I2ARM1">
    <property type="interactions" value="124"/>
</dbReference>
<evidence type="ECO:0000313" key="7">
    <source>
        <dbReference type="EMBL" id="SFE45540.1"/>
    </source>
</evidence>
<gene>
    <name evidence="7" type="ORF">SAMN05444380_111124</name>
</gene>
<accession>A0A1I2ARM1</accession>
<evidence type="ECO:0000256" key="1">
    <source>
        <dbReference type="ARBA" id="ARBA00008396"/>
    </source>
</evidence>
<dbReference type="InParanoid" id="A0A1I2ARM1"/>
<dbReference type="InterPro" id="IPR025708">
    <property type="entry name" value="HSP15"/>
</dbReference>
<name>A0A1I2ARM1_9BACT</name>
<reference evidence="7 8" key="1">
    <citation type="submission" date="2016-10" db="EMBL/GenBank/DDBJ databases">
        <authorList>
            <person name="de Groot N.N."/>
        </authorList>
    </citation>
    <scope>NUCLEOTIDE SEQUENCE [LARGE SCALE GENOMIC DNA]</scope>
    <source>
        <strain evidence="7 8">DSM 19012</strain>
    </source>
</reference>
<sequence>MSEEESVRIDKFLWAVRLFKTRSLAAEACKKGKVTIDNQPVKSSRLIRQGDKISIKIPPATKTYRVLQLSEKRMGAKLVPDFIEDITPPEEIELLEMARMAQKMNRPRGAGRPTKKERRELDNLQNGW</sequence>
<evidence type="ECO:0000256" key="5">
    <source>
        <dbReference type="SAM" id="MobiDB-lite"/>
    </source>
</evidence>